<accession>A0A371EZ34</accession>
<organism evidence="1 2">
    <name type="scientific">Mucuna pruriens</name>
    <name type="common">Velvet bean</name>
    <name type="synonym">Dolichos pruriens</name>
    <dbReference type="NCBI Taxonomy" id="157652"/>
    <lineage>
        <taxon>Eukaryota</taxon>
        <taxon>Viridiplantae</taxon>
        <taxon>Streptophyta</taxon>
        <taxon>Embryophyta</taxon>
        <taxon>Tracheophyta</taxon>
        <taxon>Spermatophyta</taxon>
        <taxon>Magnoliopsida</taxon>
        <taxon>eudicotyledons</taxon>
        <taxon>Gunneridae</taxon>
        <taxon>Pentapetalae</taxon>
        <taxon>rosids</taxon>
        <taxon>fabids</taxon>
        <taxon>Fabales</taxon>
        <taxon>Fabaceae</taxon>
        <taxon>Papilionoideae</taxon>
        <taxon>50 kb inversion clade</taxon>
        <taxon>NPAAA clade</taxon>
        <taxon>indigoferoid/millettioid clade</taxon>
        <taxon>Phaseoleae</taxon>
        <taxon>Mucuna</taxon>
    </lineage>
</organism>
<protein>
    <submittedName>
        <fullName evidence="1">Uncharacterized protein</fullName>
    </submittedName>
</protein>
<comment type="caution">
    <text evidence="1">The sequence shown here is derived from an EMBL/GenBank/DDBJ whole genome shotgun (WGS) entry which is preliminary data.</text>
</comment>
<dbReference type="AlphaFoldDB" id="A0A371EZ34"/>
<dbReference type="EMBL" id="QJKJ01011376">
    <property type="protein sequence ID" value="RDX71325.1"/>
    <property type="molecule type" value="Genomic_DNA"/>
</dbReference>
<sequence length="189" mass="21589">MGANLCVMCHLTSDQNSKSPNLKKEKFCNILERKIETAEKKVAKATLEDCILASPRLKPDYHYVSRKKVHPCVTQFRGSLIAEAKDSLCLDRPINMTHHHKQAEEMLCDKSLSQKRVTFKLPHILIFYSPDHPFSPEEQEQDPYYSSESEASFYSSICRENSFDSSAAEEPIFRLAVDILPHVTVSSRI</sequence>
<keyword evidence="2" id="KW-1185">Reference proteome</keyword>
<reference evidence="1" key="1">
    <citation type="submission" date="2018-05" db="EMBL/GenBank/DDBJ databases">
        <title>Draft genome of Mucuna pruriens seed.</title>
        <authorList>
            <person name="Nnadi N.E."/>
            <person name="Vos R."/>
            <person name="Hasami M.H."/>
            <person name="Devisetty U.K."/>
            <person name="Aguiy J.C."/>
        </authorList>
    </citation>
    <scope>NUCLEOTIDE SEQUENCE [LARGE SCALE GENOMIC DNA]</scope>
    <source>
        <strain evidence="1">JCA_2017</strain>
    </source>
</reference>
<dbReference type="Proteomes" id="UP000257109">
    <property type="component" value="Unassembled WGS sequence"/>
</dbReference>
<feature type="non-terminal residue" evidence="1">
    <location>
        <position position="1"/>
    </location>
</feature>
<name>A0A371EZ34_MUCPR</name>
<dbReference type="OrthoDB" id="1671024at2759"/>
<proteinExistence type="predicted"/>
<gene>
    <name evidence="1" type="ORF">CR513_49346</name>
</gene>
<evidence type="ECO:0000313" key="1">
    <source>
        <dbReference type="EMBL" id="RDX71325.1"/>
    </source>
</evidence>
<evidence type="ECO:0000313" key="2">
    <source>
        <dbReference type="Proteomes" id="UP000257109"/>
    </source>
</evidence>